<dbReference type="GO" id="GO:0017004">
    <property type="term" value="P:cytochrome complex assembly"/>
    <property type="evidence" value="ECO:0007669"/>
    <property type="project" value="UniProtKB-KW"/>
</dbReference>
<dbReference type="Gene3D" id="1.10.8.640">
    <property type="entry name" value="Cytochrome C biogenesis protein"/>
    <property type="match status" value="1"/>
</dbReference>
<evidence type="ECO:0000256" key="4">
    <source>
        <dbReference type="ARBA" id="ARBA00022729"/>
    </source>
</evidence>
<feature type="domain" description="CcmH/CycL/Ccl2/NrfF N-terminal" evidence="8">
    <location>
        <begin position="8"/>
        <end position="125"/>
    </location>
</feature>
<dbReference type="Proteomes" id="UP000446768">
    <property type="component" value="Unassembled WGS sequence"/>
</dbReference>
<dbReference type="GO" id="GO:0046872">
    <property type="term" value="F:metal ion binding"/>
    <property type="evidence" value="ECO:0007669"/>
    <property type="project" value="UniProtKB-KW"/>
</dbReference>
<dbReference type="PANTHER" id="PTHR47870">
    <property type="entry name" value="CYTOCHROME C-TYPE BIOGENESIS PROTEIN CCMH"/>
    <property type="match status" value="1"/>
</dbReference>
<protein>
    <recommendedName>
        <fullName evidence="7">Cytochrome c-type biogenesis protein</fullName>
    </recommendedName>
</protein>
<keyword evidence="2 7" id="KW-0349">Heme</keyword>
<keyword evidence="7" id="KW-1133">Transmembrane helix</keyword>
<evidence type="ECO:0000256" key="7">
    <source>
        <dbReference type="RuleBase" id="RU364112"/>
    </source>
</evidence>
<evidence type="ECO:0000259" key="8">
    <source>
        <dbReference type="Pfam" id="PF03918"/>
    </source>
</evidence>
<keyword evidence="7" id="KW-0812">Transmembrane</keyword>
<dbReference type="EMBL" id="WKJJ01000014">
    <property type="protein sequence ID" value="MRV74424.1"/>
    <property type="molecule type" value="Genomic_DNA"/>
</dbReference>
<feature type="chain" id="PRO_5031594724" description="Cytochrome c-type biogenesis protein" evidence="7">
    <location>
        <begin position="20"/>
        <end position="128"/>
    </location>
</feature>
<organism evidence="9 10">
    <name type="scientific">Pseudoduganella rivuli</name>
    <dbReference type="NCBI Taxonomy" id="2666085"/>
    <lineage>
        <taxon>Bacteria</taxon>
        <taxon>Pseudomonadati</taxon>
        <taxon>Pseudomonadota</taxon>
        <taxon>Betaproteobacteria</taxon>
        <taxon>Burkholderiales</taxon>
        <taxon>Oxalobacteraceae</taxon>
        <taxon>Telluria group</taxon>
        <taxon>Pseudoduganella</taxon>
    </lineage>
</organism>
<keyword evidence="7" id="KW-0472">Membrane</keyword>
<sequence>MALLGLTALLALACAAVSAAPPAGAELEARVERLSTELRCLVCDNQTIADSNAQLARDLKGVVREQLAAGRSEDDVIAFLTQRYGDFVLYKPPLRASTWPLWFGPFILLGGGLWWLWRTLQRQQGDKA</sequence>
<dbReference type="Pfam" id="PF03918">
    <property type="entry name" value="CcmH"/>
    <property type="match status" value="1"/>
</dbReference>
<keyword evidence="10" id="KW-1185">Reference proteome</keyword>
<comment type="similarity">
    <text evidence="1 7">Belongs to the CcmH/CycL/Ccl2/NrfF family.</text>
</comment>
<name>A0A7X2IR17_9BURK</name>
<evidence type="ECO:0000256" key="2">
    <source>
        <dbReference type="ARBA" id="ARBA00022617"/>
    </source>
</evidence>
<dbReference type="PANTHER" id="PTHR47870:SF1">
    <property type="entry name" value="CYTOCHROME C-TYPE BIOGENESIS PROTEIN CCMH"/>
    <property type="match status" value="1"/>
</dbReference>
<gene>
    <name evidence="9" type="ORF">GJ700_22200</name>
</gene>
<dbReference type="FunFam" id="1.10.8.640:FF:000001">
    <property type="entry name" value="Cytochrome c-type biogenesis protein"/>
    <property type="match status" value="1"/>
</dbReference>
<evidence type="ECO:0000256" key="3">
    <source>
        <dbReference type="ARBA" id="ARBA00022723"/>
    </source>
</evidence>
<evidence type="ECO:0000313" key="10">
    <source>
        <dbReference type="Proteomes" id="UP000446768"/>
    </source>
</evidence>
<proteinExistence type="inferred from homology"/>
<dbReference type="InterPro" id="IPR005616">
    <property type="entry name" value="CcmH/CycL/Ccl2/NrfF_N"/>
</dbReference>
<keyword evidence="6 7" id="KW-0408">Iron</keyword>
<feature type="signal peptide" evidence="7">
    <location>
        <begin position="1"/>
        <end position="19"/>
    </location>
</feature>
<dbReference type="GO" id="GO:0005886">
    <property type="term" value="C:plasma membrane"/>
    <property type="evidence" value="ECO:0007669"/>
    <property type="project" value="TreeGrafter"/>
</dbReference>
<evidence type="ECO:0000313" key="9">
    <source>
        <dbReference type="EMBL" id="MRV74424.1"/>
    </source>
</evidence>
<evidence type="ECO:0000256" key="1">
    <source>
        <dbReference type="ARBA" id="ARBA00010342"/>
    </source>
</evidence>
<keyword evidence="5" id="KW-0201">Cytochrome c-type biogenesis</keyword>
<keyword evidence="4 7" id="KW-0732">Signal</keyword>
<evidence type="ECO:0000256" key="6">
    <source>
        <dbReference type="ARBA" id="ARBA00023004"/>
    </source>
</evidence>
<feature type="transmembrane region" description="Helical" evidence="7">
    <location>
        <begin position="99"/>
        <end position="117"/>
    </location>
</feature>
<dbReference type="InterPro" id="IPR038297">
    <property type="entry name" value="CcmH/CycL/NrfF/Ccl2_sf"/>
</dbReference>
<dbReference type="AlphaFoldDB" id="A0A7X2IR17"/>
<reference evidence="9 10" key="1">
    <citation type="submission" date="2019-11" db="EMBL/GenBank/DDBJ databases">
        <title>Novel species isolated from a subtropical stream in China.</title>
        <authorList>
            <person name="Lu H."/>
        </authorList>
    </citation>
    <scope>NUCLEOTIDE SEQUENCE [LARGE SCALE GENOMIC DNA]</scope>
    <source>
        <strain evidence="9 10">FT92W</strain>
    </source>
</reference>
<comment type="function">
    <text evidence="7">Possible subunit of a heme lyase.</text>
</comment>
<dbReference type="InterPro" id="IPR051263">
    <property type="entry name" value="C-type_cytochrome_biogenesis"/>
</dbReference>
<comment type="caution">
    <text evidence="9">The sequence shown here is derived from an EMBL/GenBank/DDBJ whole genome shotgun (WGS) entry which is preliminary data.</text>
</comment>
<evidence type="ECO:0000256" key="5">
    <source>
        <dbReference type="ARBA" id="ARBA00022748"/>
    </source>
</evidence>
<accession>A0A7X2IR17</accession>
<keyword evidence="3 7" id="KW-0479">Metal-binding</keyword>
<dbReference type="CDD" id="cd16378">
    <property type="entry name" value="CcmH_N"/>
    <property type="match status" value="1"/>
</dbReference>